<dbReference type="GO" id="GO:0006635">
    <property type="term" value="P:fatty acid beta-oxidation"/>
    <property type="evidence" value="ECO:0007669"/>
    <property type="project" value="TreeGrafter"/>
</dbReference>
<reference evidence="3" key="1">
    <citation type="submission" date="2019-08" db="EMBL/GenBank/DDBJ databases">
        <authorList>
            <person name="Kucharzyk K."/>
            <person name="Murdoch R.W."/>
            <person name="Higgins S."/>
            <person name="Loffler F."/>
        </authorList>
    </citation>
    <scope>NUCLEOTIDE SEQUENCE</scope>
</reference>
<organism evidence="3">
    <name type="scientific">bioreactor metagenome</name>
    <dbReference type="NCBI Taxonomy" id="1076179"/>
    <lineage>
        <taxon>unclassified sequences</taxon>
        <taxon>metagenomes</taxon>
        <taxon>ecological metagenomes</taxon>
    </lineage>
</organism>
<dbReference type="InterPro" id="IPR001753">
    <property type="entry name" value="Enoyl-CoA_hydra/iso"/>
</dbReference>
<gene>
    <name evidence="3" type="ORF">SDC9_201620</name>
</gene>
<protein>
    <submittedName>
        <fullName evidence="3">Crotonyl-CoA hydratase</fullName>
        <ecNumber evidence="3">4.2.1.150</ecNumber>
    </submittedName>
</protein>
<dbReference type="PANTHER" id="PTHR11941">
    <property type="entry name" value="ENOYL-COA HYDRATASE-RELATED"/>
    <property type="match status" value="1"/>
</dbReference>
<dbReference type="PANTHER" id="PTHR11941:SF54">
    <property type="entry name" value="ENOYL-COA HYDRATASE, MITOCHONDRIAL"/>
    <property type="match status" value="1"/>
</dbReference>
<accession>A0A645IRF5</accession>
<dbReference type="EMBL" id="VSSQ01121641">
    <property type="protein sequence ID" value="MPN53951.1"/>
    <property type="molecule type" value="Genomic_DNA"/>
</dbReference>
<evidence type="ECO:0000256" key="1">
    <source>
        <dbReference type="ARBA" id="ARBA00005254"/>
    </source>
</evidence>
<dbReference type="GO" id="GO:0018812">
    <property type="term" value="F:3-hydroxyacyl-CoA dehydratase activity"/>
    <property type="evidence" value="ECO:0007669"/>
    <property type="project" value="UniProtKB-EC"/>
</dbReference>
<dbReference type="InterPro" id="IPR014748">
    <property type="entry name" value="Enoyl-CoA_hydra_C"/>
</dbReference>
<keyword evidence="2 3" id="KW-0456">Lyase</keyword>
<dbReference type="AlphaFoldDB" id="A0A645IRF5"/>
<dbReference type="EC" id="4.2.1.150" evidence="3"/>
<proteinExistence type="inferred from homology"/>
<dbReference type="SUPFAM" id="SSF52096">
    <property type="entry name" value="ClpP/crotonase"/>
    <property type="match status" value="1"/>
</dbReference>
<comment type="caution">
    <text evidence="3">The sequence shown here is derived from an EMBL/GenBank/DDBJ whole genome shotgun (WGS) entry which is preliminary data.</text>
</comment>
<dbReference type="FunFam" id="1.10.12.10:FF:000001">
    <property type="entry name" value="Probable enoyl-CoA hydratase, mitochondrial"/>
    <property type="match status" value="1"/>
</dbReference>
<name>A0A645IRF5_9ZZZZ</name>
<dbReference type="CDD" id="cd06558">
    <property type="entry name" value="crotonase-like"/>
    <property type="match status" value="1"/>
</dbReference>
<dbReference type="Pfam" id="PF00378">
    <property type="entry name" value="ECH_1"/>
    <property type="match status" value="1"/>
</dbReference>
<dbReference type="Gene3D" id="3.90.226.10">
    <property type="entry name" value="2-enoyl-CoA Hydratase, Chain A, domain 1"/>
    <property type="match status" value="1"/>
</dbReference>
<dbReference type="InterPro" id="IPR029045">
    <property type="entry name" value="ClpP/crotonase-like_dom_sf"/>
</dbReference>
<comment type="similarity">
    <text evidence="1">Belongs to the enoyl-CoA hydratase/isomerase family.</text>
</comment>
<sequence length="129" mass="14204">MPEVGLGIIPGFGGTQRLPRLIGETKAKELIFSASIINAEEAFNLGILNKVTEPDKLIDETEAFANMLLEKGPLALGFAKDAINRGRDMDIDSATNLENIYEGVCFSTYDLHEGMAAFIEKRKPVFENR</sequence>
<evidence type="ECO:0000313" key="3">
    <source>
        <dbReference type="EMBL" id="MPN53951.1"/>
    </source>
</evidence>
<evidence type="ECO:0000256" key="2">
    <source>
        <dbReference type="ARBA" id="ARBA00023239"/>
    </source>
</evidence>
<dbReference type="Gene3D" id="1.10.12.10">
    <property type="entry name" value="Lyase 2-enoyl-coa Hydratase, Chain A, domain 2"/>
    <property type="match status" value="1"/>
</dbReference>